<keyword evidence="1" id="KW-0812">Transmembrane</keyword>
<evidence type="ECO:0000313" key="2">
    <source>
        <dbReference type="EMBL" id="QHO63189.1"/>
    </source>
</evidence>
<dbReference type="AlphaFoldDB" id="A0A857N727"/>
<dbReference type="EMBL" id="CP047901">
    <property type="protein sequence ID" value="QHO63189.1"/>
    <property type="molecule type" value="Genomic_DNA"/>
</dbReference>
<evidence type="ECO:0000256" key="1">
    <source>
        <dbReference type="SAM" id="Phobius"/>
    </source>
</evidence>
<dbReference type="Pfam" id="PF18895">
    <property type="entry name" value="T4SS_pilin"/>
    <property type="match status" value="1"/>
</dbReference>
<dbReference type="InterPro" id="IPR043993">
    <property type="entry name" value="T4SS_pilin"/>
</dbReference>
<name>A0A857N727_9BACT</name>
<evidence type="ECO:0000313" key="3">
    <source>
        <dbReference type="Proteomes" id="UP000463983"/>
    </source>
</evidence>
<feature type="transmembrane region" description="Helical" evidence="1">
    <location>
        <begin position="79"/>
        <end position="100"/>
    </location>
</feature>
<sequence length="117" mass="12266">MKLNFTAHAQDWASIDPNCVAGPNNDVATIQGFKCIITNLLAIIAPIITLVAIGMIILGGAKMIAGADNPKAVDEAKKIITFAIIGVIGIAAAWIILVLIQEFTGAPVTQFQIITNP</sequence>
<feature type="transmembrane region" description="Helical" evidence="1">
    <location>
        <begin position="36"/>
        <end position="58"/>
    </location>
</feature>
<reference evidence="3" key="1">
    <citation type="journal article" date="2020" name="Microorganisms">
        <title>Complete Genome of a Member of a New Bacterial Lineage in the Microgenomates Group Reveals an Unusual Nucleotide Composition Disparity Between Two Strands of DNA and Limited Metabolic Potential.</title>
        <authorList>
            <person name="Kadnikov V.V."/>
            <person name="Mardanov A.V."/>
            <person name="Beletsky A.V."/>
            <person name="Karnachuk O.V."/>
            <person name="Ravin N.V."/>
        </authorList>
    </citation>
    <scope>NUCLEOTIDE SEQUENCE [LARGE SCALE GENOMIC DNA]</scope>
</reference>
<organism evidence="2 3">
    <name type="scientific">Candidatus Chazhemtobacterium aquaticus</name>
    <dbReference type="NCBI Taxonomy" id="2715735"/>
    <lineage>
        <taxon>Bacteria</taxon>
        <taxon>Candidatus Chazhemtobacteraceae</taxon>
        <taxon>Candidatus Chazhemtobacterium</taxon>
    </lineage>
</organism>
<keyword evidence="1" id="KW-0472">Membrane</keyword>
<dbReference type="Proteomes" id="UP000463983">
    <property type="component" value="Chromosome"/>
</dbReference>
<keyword evidence="3" id="KW-1185">Reference proteome</keyword>
<proteinExistence type="predicted"/>
<gene>
    <name evidence="2" type="ORF">MICH65_0208</name>
</gene>
<accession>A0A857N727</accession>
<dbReference type="RefSeq" id="WP_161931582.1">
    <property type="nucleotide sequence ID" value="NZ_CP047901.1"/>
</dbReference>
<dbReference type="KEGG" id="caqa:MICH65_0208"/>
<protein>
    <submittedName>
        <fullName evidence="2">Uncharacterized protein</fullName>
    </submittedName>
</protein>
<keyword evidence="1" id="KW-1133">Transmembrane helix</keyword>